<dbReference type="InterPro" id="IPR000994">
    <property type="entry name" value="Pept_M24"/>
</dbReference>
<evidence type="ECO:0000313" key="4">
    <source>
        <dbReference type="Proteomes" id="UP000663586"/>
    </source>
</evidence>
<keyword evidence="3" id="KW-0031">Aminopeptidase</keyword>
<evidence type="ECO:0000259" key="2">
    <source>
        <dbReference type="Pfam" id="PF01321"/>
    </source>
</evidence>
<keyword evidence="3" id="KW-0645">Protease</keyword>
<keyword evidence="3" id="KW-0378">Hydrolase</keyword>
<dbReference type="PANTHER" id="PTHR46112">
    <property type="entry name" value="AMINOPEPTIDASE"/>
    <property type="match status" value="1"/>
</dbReference>
<reference evidence="3" key="1">
    <citation type="submission" date="2020-11" db="EMBL/GenBank/DDBJ databases">
        <title>Carbohydrate-dependent, anaerobic sulfur respiration: A novel catabolism in halophilic archaea.</title>
        <authorList>
            <person name="Sorokin D.Y."/>
            <person name="Messina E."/>
            <person name="Smedile F."/>
            <person name="La Cono V."/>
            <person name="Hallsworth J.E."/>
            <person name="Yakimov M.M."/>
        </authorList>
    </citation>
    <scope>NUCLEOTIDE SEQUENCE</scope>
    <source>
        <strain evidence="3">AArc-S</strain>
    </source>
</reference>
<evidence type="ECO:0000259" key="1">
    <source>
        <dbReference type="Pfam" id="PF00557"/>
    </source>
</evidence>
<protein>
    <submittedName>
        <fullName evidence="3">Xaa-Pro aminopeptidase</fullName>
    </submittedName>
</protein>
<dbReference type="GO" id="GO:0004177">
    <property type="term" value="F:aminopeptidase activity"/>
    <property type="evidence" value="ECO:0007669"/>
    <property type="project" value="UniProtKB-KW"/>
</dbReference>
<dbReference type="InterPro" id="IPR000587">
    <property type="entry name" value="Creatinase_N"/>
</dbReference>
<dbReference type="GeneID" id="70686385"/>
<dbReference type="KEGG" id="hara:AArcS_3006"/>
<proteinExistence type="predicted"/>
<dbReference type="InterPro" id="IPR050659">
    <property type="entry name" value="Peptidase_M24B"/>
</dbReference>
<dbReference type="RefSeq" id="WP_238478218.1">
    <property type="nucleotide sequence ID" value="NZ_CP064786.1"/>
</dbReference>
<organism evidence="3 4">
    <name type="scientific">Natranaeroarchaeum sulfidigenes</name>
    <dbReference type="NCBI Taxonomy" id="2784880"/>
    <lineage>
        <taxon>Archaea</taxon>
        <taxon>Methanobacteriati</taxon>
        <taxon>Methanobacteriota</taxon>
        <taxon>Stenosarchaea group</taxon>
        <taxon>Halobacteria</taxon>
        <taxon>Halobacteriales</taxon>
        <taxon>Natronoarchaeaceae</taxon>
        <taxon>Natranaeroarchaeum</taxon>
    </lineage>
</organism>
<accession>A0A897MYN2</accession>
<feature type="domain" description="Creatinase N-terminal" evidence="2">
    <location>
        <begin position="19"/>
        <end position="131"/>
    </location>
</feature>
<gene>
    <name evidence="3" type="primary">pepP3</name>
    <name evidence="3" type="ORF">AArcS_3006</name>
</gene>
<keyword evidence="4" id="KW-1185">Reference proteome</keyword>
<dbReference type="PANTHER" id="PTHR46112:SF2">
    <property type="entry name" value="XAA-PRO AMINOPEPTIDASE P-RELATED"/>
    <property type="match status" value="1"/>
</dbReference>
<sequence>MHGDPPLSIPPAHPDWLDAELRERDATAFVHVGSGSMLRYLTGYEGHATTVFVYTPDATVLCVPQTVESVPDSPERVRRFDARQKHPGQVAVDVLDELLESRVETVLTPPTIPHDAALYLSAEYELASTDAIERARREKAESERTRIAVAQGVAATGLDRAREVLAAADRSGDRLLWEGDVLTTGRLRDAINTEIATAGGVPCNGTRIGVGGPPESTRTDVAIPPATTIAVSVAPREPEGYHGHLTRTLVVDGDGGWERRAHVAVTNARSAALATLDAGAGVTTGELHRELVAELGAYGFDPSPESGDVIANLGHGVGLDPREPPAVDGTTELSAGTILAVRPGLADAQQGYVALGDVIVVEEDGVRRLVEYPLSMEPGS</sequence>
<dbReference type="EMBL" id="CP064786">
    <property type="protein sequence ID" value="QSG04193.1"/>
    <property type="molecule type" value="Genomic_DNA"/>
</dbReference>
<dbReference type="Gene3D" id="3.90.230.10">
    <property type="entry name" value="Creatinase/methionine aminopeptidase superfamily"/>
    <property type="match status" value="1"/>
</dbReference>
<evidence type="ECO:0000313" key="3">
    <source>
        <dbReference type="EMBL" id="QSG04193.1"/>
    </source>
</evidence>
<dbReference type="CDD" id="cd01066">
    <property type="entry name" value="APP_MetAP"/>
    <property type="match status" value="1"/>
</dbReference>
<dbReference type="AlphaFoldDB" id="A0A897MYN2"/>
<dbReference type="SUPFAM" id="SSF55920">
    <property type="entry name" value="Creatinase/aminopeptidase"/>
    <property type="match status" value="1"/>
</dbReference>
<dbReference type="Pfam" id="PF00557">
    <property type="entry name" value="Peptidase_M24"/>
    <property type="match status" value="1"/>
</dbReference>
<dbReference type="Pfam" id="PF01321">
    <property type="entry name" value="Creatinase_N"/>
    <property type="match status" value="1"/>
</dbReference>
<feature type="domain" description="Peptidase M24" evidence="1">
    <location>
        <begin position="223"/>
        <end position="363"/>
    </location>
</feature>
<dbReference type="Proteomes" id="UP000663586">
    <property type="component" value="Chromosome"/>
</dbReference>
<name>A0A897MYN2_9EURY</name>
<dbReference type="InterPro" id="IPR036005">
    <property type="entry name" value="Creatinase/aminopeptidase-like"/>
</dbReference>